<proteinExistence type="predicted"/>
<dbReference type="GO" id="GO:0005730">
    <property type="term" value="C:nucleolus"/>
    <property type="evidence" value="ECO:0007669"/>
    <property type="project" value="TreeGrafter"/>
</dbReference>
<accession>A0A0F7VIQ8</accession>
<feature type="region of interest" description="Disordered" evidence="1">
    <location>
        <begin position="137"/>
        <end position="182"/>
    </location>
</feature>
<keyword evidence="4" id="KW-1185">Reference proteome</keyword>
<evidence type="ECO:0000313" key="3">
    <source>
        <dbReference type="EMBL" id="CEO59437.1"/>
    </source>
</evidence>
<dbReference type="GO" id="GO:0042254">
    <property type="term" value="P:ribosome biogenesis"/>
    <property type="evidence" value="ECO:0007669"/>
    <property type="project" value="TreeGrafter"/>
</dbReference>
<dbReference type="InterPro" id="IPR018849">
    <property type="entry name" value="Urb2/Npa2_C"/>
</dbReference>
<gene>
    <name evidence="3" type="ORF">PMG11_04112</name>
</gene>
<dbReference type="Pfam" id="PF10441">
    <property type="entry name" value="Urb2"/>
    <property type="match status" value="1"/>
</dbReference>
<feature type="domain" description="Nucleolar 27S pre-rRNA processing Urb2/Npa2 C-terminal" evidence="2">
    <location>
        <begin position="1254"/>
        <end position="1482"/>
    </location>
</feature>
<sequence length="1483" mass="166183">MPLLAGPSSSSQEALLRLEKGSSASPTTQLHEAAQILGLDLNICESHPETHRSAKIQTKATPKEEWVLRWLLKRIRTGKNYRVDPASFLLLRQLIGLISPKNLATILKDQKFFSILCDTVTDLENDIFATLGNDASTSNFESDSSNTLDVHPNREEPRGTKGTKRKRIAGENDTESTDLDEKPQNPVSCFLAFIRALDCLHGVVTLAQRTLGVDDVANSHLKLVLRGEPEGVAGLLGRSLQLAAVAVTQFSQAGRTTDLQHLLLVFPAMLELWELRSYRQDDTNNNSSHEWFAKSCFSHALRLQLCLRNVKFDTDERAHLLHAIERIVALHVLIPAREAFFARGGSGIDYSKEEPDWSSVKPVTDTLRPITSELSAIQMTPTKATNRSFHPSWRSIELLPELFDNAVRAVPRDDFRRQIHEAPWLETLFVAVAELAYSTAKEEEPATFSARFVSVLEDLLRIALDRNVGLSLQTILTHAGYTGLLEQGLEQVQWNVTALIISLGVDVFLPNSGLRDASKLLDALLDKIMLQWRSDSSKTSNDYSTIKNDIIIPLLRGFAGARDLISFMEVWHDQLVILEEARVSNQNLPFFSVWEDDDLCDAFSELARTSLTGVNFAAQLQTAAMATRDENGKIFESSQSYAKFVVMEATFRSRVPTADSEETLAQFLDTLTSTLSSKQTPHWRWRLWRFVRNLLQNNLLATDSVLVKKTKPLVSIGAKSLHRNQKNLAKVPLAPLESWEIYRFALLVVTGKPSDEQLDGFTDISKDVTKLVSSITAEDARASTESPWDGRVDTLCSPTTLALAYTLALVREPDAWEKVKPEYRSSLFKQLMSLAASQYHSSSLPLETVADNARFLQAWASIVCHEYLLNVPFIVPDLILLLTKSMEDDVSNRRLHVESLQRIPAALITRGLRASLLDKLHDVIVKEDSATEVTLGLLTTMAKLAAMPKCDAGVTSDWELIWTEARSIHLVGTDLDLQIMKAFRSLYRAIIAKLLVLSPDDRYETFKKLYSRVSKQASKLRQIDRDSMACFLLRLSLSELWAHRKQLAKVFSEDELASCRQRVFGMVLADMKFLKDQCRKQKLEETITLIKTIDALEDFEDLATNNIEVEKFLSKLERYMETSIDSAPSRLIRRRLMATKGSEKKSTEPVLQCAETLALQSLYAEDQQLFIRATTERFRSMTGEQISEAIQEIRELGFKGQQAAYRLLVVYLAVISLQPVEDKDSPVSRELSLLSQSLAEALVHSTSIDQFCFTAETMALLLRVHTRSIAQCNVDDMLAAIATAASKSGPRISPEYAPTIYTRLCRLMGIILGLQRIKIGGRFHLVVTAMQRLLGCLFARSRKRSRSNRAAVISHPFWLAPLDASHTSNFTRLLTSLSDPTVSAVLRSQPGMSRENLTDETKKAKRIAGQYLQYVIMAYAQCSLRGSLVPDVKAALMPGLYAALDVMSRESMRAMNAGLDASGRAVFKSLYDDYVKFGKWNKA</sequence>
<evidence type="ECO:0000256" key="1">
    <source>
        <dbReference type="SAM" id="MobiDB-lite"/>
    </source>
</evidence>
<organism evidence="3 4">
    <name type="scientific">Penicillium brasilianum</name>
    <dbReference type="NCBI Taxonomy" id="104259"/>
    <lineage>
        <taxon>Eukaryota</taxon>
        <taxon>Fungi</taxon>
        <taxon>Dikarya</taxon>
        <taxon>Ascomycota</taxon>
        <taxon>Pezizomycotina</taxon>
        <taxon>Eurotiomycetes</taxon>
        <taxon>Eurotiomycetidae</taxon>
        <taxon>Eurotiales</taxon>
        <taxon>Aspergillaceae</taxon>
        <taxon>Penicillium</taxon>
    </lineage>
</organism>
<name>A0A0F7VIQ8_PENBI</name>
<reference evidence="4" key="1">
    <citation type="journal article" date="2015" name="Genome Announc.">
        <title>Draft genome sequence of the fungus Penicillium brasilianum MG11.</title>
        <authorList>
            <person name="Horn F."/>
            <person name="Linde J."/>
            <person name="Mattern D.J."/>
            <person name="Walther G."/>
            <person name="Guthke R."/>
            <person name="Brakhage A.A."/>
            <person name="Valiante V."/>
        </authorList>
    </citation>
    <scope>NUCLEOTIDE SEQUENCE [LARGE SCALE GENOMIC DNA]</scope>
    <source>
        <strain evidence="4">MG11</strain>
    </source>
</reference>
<evidence type="ECO:0000313" key="4">
    <source>
        <dbReference type="Proteomes" id="UP000042958"/>
    </source>
</evidence>
<protein>
    <recommendedName>
        <fullName evidence="2">Nucleolar 27S pre-rRNA processing Urb2/Npa2 C-terminal domain-containing protein</fullName>
    </recommendedName>
</protein>
<feature type="compositionally biased region" description="Polar residues" evidence="1">
    <location>
        <begin position="137"/>
        <end position="148"/>
    </location>
</feature>
<dbReference type="PANTHER" id="PTHR15682:SF2">
    <property type="entry name" value="UNHEALTHY RIBOSOME BIOGENESIS PROTEIN 2 HOMOLOG"/>
    <property type="match status" value="1"/>
</dbReference>
<dbReference type="OrthoDB" id="160374at2759"/>
<dbReference type="STRING" id="104259.A0A0F7VIQ8"/>
<evidence type="ECO:0000259" key="2">
    <source>
        <dbReference type="Pfam" id="PF10441"/>
    </source>
</evidence>
<dbReference type="Proteomes" id="UP000042958">
    <property type="component" value="Unassembled WGS sequence"/>
</dbReference>
<dbReference type="PANTHER" id="PTHR15682">
    <property type="entry name" value="UNHEALTHY RIBOSOME BIOGENESIS PROTEIN 2 HOMOLOG"/>
    <property type="match status" value="1"/>
</dbReference>
<dbReference type="EMBL" id="CDHK01000003">
    <property type="protein sequence ID" value="CEO59437.1"/>
    <property type="molecule type" value="Genomic_DNA"/>
</dbReference>
<dbReference type="InterPro" id="IPR052609">
    <property type="entry name" value="Ribosome_Biogenesis_Reg"/>
</dbReference>